<evidence type="ECO:0000313" key="1">
    <source>
        <dbReference type="EMBL" id="CAB4168890.1"/>
    </source>
</evidence>
<protein>
    <submittedName>
        <fullName evidence="1">Uncharacterized protein</fullName>
    </submittedName>
</protein>
<dbReference type="EMBL" id="LR796841">
    <property type="protein sequence ID" value="CAB4168890.1"/>
    <property type="molecule type" value="Genomic_DNA"/>
</dbReference>
<organism evidence="1">
    <name type="scientific">uncultured Caudovirales phage</name>
    <dbReference type="NCBI Taxonomy" id="2100421"/>
    <lineage>
        <taxon>Viruses</taxon>
        <taxon>Duplodnaviria</taxon>
        <taxon>Heunggongvirae</taxon>
        <taxon>Uroviricota</taxon>
        <taxon>Caudoviricetes</taxon>
        <taxon>Peduoviridae</taxon>
        <taxon>Maltschvirus</taxon>
        <taxon>Maltschvirus maltsch</taxon>
    </lineage>
</organism>
<accession>A0A6J5PAI3</accession>
<dbReference type="EMBL" id="LR797364">
    <property type="protein sequence ID" value="CAB4210532.1"/>
    <property type="molecule type" value="Genomic_DNA"/>
</dbReference>
<proteinExistence type="predicted"/>
<gene>
    <name evidence="2" type="ORF">UFOVP1413_26</name>
    <name evidence="1" type="ORF">UFOVP893_13</name>
</gene>
<name>A0A6J5PAI3_9CAUD</name>
<reference evidence="1" key="1">
    <citation type="submission" date="2020-05" db="EMBL/GenBank/DDBJ databases">
        <authorList>
            <person name="Chiriac C."/>
            <person name="Salcher M."/>
            <person name="Ghai R."/>
            <person name="Kavagutti S V."/>
        </authorList>
    </citation>
    <scope>NUCLEOTIDE SEQUENCE</scope>
</reference>
<evidence type="ECO:0000313" key="2">
    <source>
        <dbReference type="EMBL" id="CAB4210532.1"/>
    </source>
</evidence>
<sequence length="94" mass="10171">MATSKFVDEYAVVKAQIEALTKQADLLKTKLLALGAAEVEGKTFKVKINTFEQVRLDMPVVRSYLTEEQLLAASKTITVTTVKVSARAGKALAA</sequence>